<dbReference type="EMBL" id="CP015243">
    <property type="protein sequence ID" value="ANF59725.1"/>
    <property type="molecule type" value="Genomic_DNA"/>
</dbReference>
<reference evidence="5 6" key="1">
    <citation type="submission" date="2016-04" db="EMBL/GenBank/DDBJ databases">
        <title>Complete Genome Sequence of Halotalea alkalilenta IHB B 13600.</title>
        <authorList>
            <person name="Swarnkar M.K."/>
            <person name="Sharma A."/>
            <person name="Kaushal K."/>
            <person name="Soni R."/>
            <person name="Rana S."/>
            <person name="Singh A.K."/>
            <person name="Gulati A."/>
        </authorList>
    </citation>
    <scope>NUCLEOTIDE SEQUENCE [LARGE SCALE GENOMIC DNA]</scope>
    <source>
        <strain evidence="5 6">IHB B 13600</strain>
    </source>
</reference>
<evidence type="ECO:0000259" key="4">
    <source>
        <dbReference type="SMART" id="SM00062"/>
    </source>
</evidence>
<dbReference type="STRING" id="376489.A5892_16495"/>
<dbReference type="Proteomes" id="UP000077875">
    <property type="component" value="Chromosome"/>
</dbReference>
<evidence type="ECO:0000256" key="1">
    <source>
        <dbReference type="ARBA" id="ARBA00010333"/>
    </source>
</evidence>
<dbReference type="PANTHER" id="PTHR35936:SF17">
    <property type="entry name" value="ARGININE-BINDING EXTRACELLULAR PROTEIN ARTP"/>
    <property type="match status" value="1"/>
</dbReference>
<dbReference type="Pfam" id="PF00497">
    <property type="entry name" value="SBP_bac_3"/>
    <property type="match status" value="1"/>
</dbReference>
<accession>A0A172YL59</accession>
<feature type="signal peptide" evidence="3">
    <location>
        <begin position="1"/>
        <end position="21"/>
    </location>
</feature>
<dbReference type="CDD" id="cd01004">
    <property type="entry name" value="PBP2_MidA_like"/>
    <property type="match status" value="1"/>
</dbReference>
<organism evidence="5 6">
    <name type="scientific">Halotalea alkalilenta</name>
    <dbReference type="NCBI Taxonomy" id="376489"/>
    <lineage>
        <taxon>Bacteria</taxon>
        <taxon>Pseudomonadati</taxon>
        <taxon>Pseudomonadota</taxon>
        <taxon>Gammaproteobacteria</taxon>
        <taxon>Oceanospirillales</taxon>
        <taxon>Halomonadaceae</taxon>
        <taxon>Halotalea</taxon>
    </lineage>
</organism>
<name>A0A172YL59_9GAMM</name>
<dbReference type="PANTHER" id="PTHR35936">
    <property type="entry name" value="MEMBRANE-BOUND LYTIC MUREIN TRANSGLYCOSYLASE F"/>
    <property type="match status" value="1"/>
</dbReference>
<comment type="similarity">
    <text evidence="1">Belongs to the bacterial solute-binding protein 3 family.</text>
</comment>
<keyword evidence="2 3" id="KW-0732">Signal</keyword>
<dbReference type="KEGG" id="haa:A5892_16495"/>
<evidence type="ECO:0000256" key="3">
    <source>
        <dbReference type="SAM" id="SignalP"/>
    </source>
</evidence>
<evidence type="ECO:0000313" key="6">
    <source>
        <dbReference type="Proteomes" id="UP000077875"/>
    </source>
</evidence>
<dbReference type="AlphaFoldDB" id="A0A172YL59"/>
<dbReference type="SUPFAM" id="SSF53850">
    <property type="entry name" value="Periplasmic binding protein-like II"/>
    <property type="match status" value="1"/>
</dbReference>
<keyword evidence="6" id="KW-1185">Reference proteome</keyword>
<gene>
    <name evidence="5" type="ORF">A5892_16495</name>
</gene>
<protein>
    <submittedName>
        <fullName evidence="5">Amino acid ABC transporter</fullName>
    </submittedName>
</protein>
<evidence type="ECO:0000256" key="2">
    <source>
        <dbReference type="ARBA" id="ARBA00022729"/>
    </source>
</evidence>
<sequence length="268" mass="28565">MYRTLLAAALLGASFSHTATAAQPPEGLVAAGKLTYGTAATFAPFEYQQDGKLTGFDIELGELISERLGLEAAPFNVEFRGLIPALQGKRIDLINSAMYINDERSAQVDFVPYLRIGSEVVVAKGNPKGISGREDVCGQRIAVTLGGIEESRARDDVTRCQGEDRSPPTIVTFPTAQASAMALRVGRADVLYTSTPGAAVLMREVPDTYETSGPTFEADTRLGLAVRKGDTELAAALEEALGQIVASGDYLRLIHAYQLPDSAALLEQ</sequence>
<proteinExistence type="inferred from homology"/>
<dbReference type="SMART" id="SM00062">
    <property type="entry name" value="PBPb"/>
    <property type="match status" value="1"/>
</dbReference>
<feature type="chain" id="PRO_5008004824" evidence="3">
    <location>
        <begin position="22"/>
        <end position="268"/>
    </location>
</feature>
<evidence type="ECO:0000313" key="5">
    <source>
        <dbReference type="EMBL" id="ANF59725.1"/>
    </source>
</evidence>
<dbReference type="InterPro" id="IPR001638">
    <property type="entry name" value="Solute-binding_3/MltF_N"/>
</dbReference>
<feature type="domain" description="Solute-binding protein family 3/N-terminal" evidence="4">
    <location>
        <begin position="33"/>
        <end position="261"/>
    </location>
</feature>
<dbReference type="Gene3D" id="3.40.190.10">
    <property type="entry name" value="Periplasmic binding protein-like II"/>
    <property type="match status" value="2"/>
</dbReference>